<dbReference type="InterPro" id="IPR023996">
    <property type="entry name" value="TonB-dep_OMP_SusC/RagA"/>
</dbReference>
<evidence type="ECO:0000256" key="2">
    <source>
        <dbReference type="ARBA" id="ARBA00022448"/>
    </source>
</evidence>
<evidence type="ECO:0000256" key="4">
    <source>
        <dbReference type="ARBA" id="ARBA00022692"/>
    </source>
</evidence>
<dbReference type="InterPro" id="IPR037066">
    <property type="entry name" value="Plug_dom_sf"/>
</dbReference>
<dbReference type="SUPFAM" id="SSF56935">
    <property type="entry name" value="Porins"/>
    <property type="match status" value="1"/>
</dbReference>
<evidence type="ECO:0000259" key="9">
    <source>
        <dbReference type="Pfam" id="PF07715"/>
    </source>
</evidence>
<comment type="subcellular location">
    <subcellularLocation>
        <location evidence="1 7">Cell outer membrane</location>
        <topology evidence="1 7">Multi-pass membrane protein</topology>
    </subcellularLocation>
</comment>
<keyword evidence="3 7" id="KW-1134">Transmembrane beta strand</keyword>
<dbReference type="Gene3D" id="2.170.130.10">
    <property type="entry name" value="TonB-dependent receptor, plug domain"/>
    <property type="match status" value="1"/>
</dbReference>
<dbReference type="NCBIfam" id="TIGR04057">
    <property type="entry name" value="SusC_RagA_signa"/>
    <property type="match status" value="1"/>
</dbReference>
<feature type="signal peptide" evidence="8">
    <location>
        <begin position="1"/>
        <end position="31"/>
    </location>
</feature>
<dbReference type="Gene3D" id="2.40.170.20">
    <property type="entry name" value="TonB-dependent receptor, beta-barrel domain"/>
    <property type="match status" value="1"/>
</dbReference>
<dbReference type="AlphaFoldDB" id="A0A846QRC5"/>
<keyword evidence="2 7" id="KW-0813">Transport</keyword>
<dbReference type="InterPro" id="IPR036942">
    <property type="entry name" value="Beta-barrel_TonB_sf"/>
</dbReference>
<dbReference type="NCBIfam" id="TIGR04056">
    <property type="entry name" value="OMP_RagA_SusC"/>
    <property type="match status" value="1"/>
</dbReference>
<dbReference type="InterPro" id="IPR039426">
    <property type="entry name" value="TonB-dep_rcpt-like"/>
</dbReference>
<evidence type="ECO:0000256" key="1">
    <source>
        <dbReference type="ARBA" id="ARBA00004571"/>
    </source>
</evidence>
<dbReference type="InterPro" id="IPR023997">
    <property type="entry name" value="TonB-dep_OMP_SusC/RagA_CS"/>
</dbReference>
<comment type="caution">
    <text evidence="10">The sequence shown here is derived from an EMBL/GenBank/DDBJ whole genome shotgun (WGS) entry which is preliminary data.</text>
</comment>
<evidence type="ECO:0000313" key="10">
    <source>
        <dbReference type="EMBL" id="NJB71566.1"/>
    </source>
</evidence>
<sequence>MIELLIKQVLFVKKKQLLLALLCVSTVTLSAQDITVSGNVSDANGPLPGVSVVVSGTTNGTATDFDGNYTISNVASNATLSFSYIGYLAQDVPVNGRTSLDVTMTEDLEQLDEVVVVGYGTQSRAEVTGAIATVGAEELSALPVASAEQALQGRAAGVSIINTGSPGTAPVVRIRGLGTMNNNDPLYVIDGVIAGGLGDLNPGDIESINILKDASTTAIYGSLGSNGVVMVTTKKGTRSGKTVVNVDAYTGIQYSNQRFDLLNAQQYLQFANDAFGVVPTSPLSSSANDTDFQDALFQTGIMQKVDLGISGGGENSNFRFSAGYLDQEGAIIETGFERFSFRANSNFTVGRFNFGETLAVSFNKQNPERNLGARSLLEHAIKIPPYLPIYNENNLGGFQGPSSGLDGQDAENPVRVQTLGEQINKNSSIIGSIFGEFEVIDGLKFKSQVGLEYRNFNNNTFRPSYNDDSEGATHSSTFAAITKNSGLRKSIILTNSLNYSTTFNNLHNLEVLVLAEKQETVDDILNSNSQNPITDDVNQVSNTASFLQSTTNEYNRIGYLGRVNYNYDEKYIFAASLRRDASSRFGSNNRWGTFPSLAAGWNIAKEDFLTDTSFSTLKLRGSWGITGNDRIGDYQYSATLLADFFYPIAGVEAVGTTPFGLANPDLKWEETTMINVGLDFALLDNKITGALEYYNNTSDDLLMSRPLPPALGIPAGSITENVGSVDTQGFELTLGYNDYEGDFTWSANLNLGTSSNEVKSLGQNESLAGGSFEAQQISRIEVGEPLFFFYGFVTDGIYQTQAEVDAVLTPGQTTVGPGDIRFIDQNGDGQINADDRVKIGNPYPDVTYGLNLNGNYKQWDLNMFISGVAGVDVYNTNIYDLEGMPRLFNAGTNVLNRWTGPGTSNTVPRAGGAPQNFDAISDRFVEDGSYTRLKNITLGYTLNNTAIDEYFSKFRIYISGQNLITISDYSGLDPEIGNPLTNQGGARSFELGIDRGNYPQPKSLLLGVQLTF</sequence>
<name>A0A846QRC5_9FLAO</name>
<evidence type="ECO:0000256" key="5">
    <source>
        <dbReference type="ARBA" id="ARBA00023136"/>
    </source>
</evidence>
<proteinExistence type="inferred from homology"/>
<feature type="domain" description="TonB-dependent receptor plug" evidence="9">
    <location>
        <begin position="125"/>
        <end position="228"/>
    </location>
</feature>
<dbReference type="RefSeq" id="WP_167963451.1">
    <property type="nucleotide sequence ID" value="NZ_JAATJJ010000001.1"/>
</dbReference>
<feature type="chain" id="PRO_5032686856" evidence="8">
    <location>
        <begin position="32"/>
        <end position="1012"/>
    </location>
</feature>
<keyword evidence="5 7" id="KW-0472">Membrane</keyword>
<comment type="similarity">
    <text evidence="7">Belongs to the TonB-dependent receptor family.</text>
</comment>
<accession>A0A846QRC5</accession>
<dbReference type="Pfam" id="PF13715">
    <property type="entry name" value="CarbopepD_reg_2"/>
    <property type="match status" value="1"/>
</dbReference>
<evidence type="ECO:0000256" key="7">
    <source>
        <dbReference type="PROSITE-ProRule" id="PRU01360"/>
    </source>
</evidence>
<gene>
    <name evidence="10" type="ORF">GGR42_002028</name>
</gene>
<dbReference type="PROSITE" id="PS52016">
    <property type="entry name" value="TONB_DEPENDENT_REC_3"/>
    <property type="match status" value="1"/>
</dbReference>
<keyword evidence="6 7" id="KW-0998">Cell outer membrane</keyword>
<dbReference type="EMBL" id="JAATJJ010000001">
    <property type="protein sequence ID" value="NJB71566.1"/>
    <property type="molecule type" value="Genomic_DNA"/>
</dbReference>
<protein>
    <submittedName>
        <fullName evidence="10">TonB-linked SusC/RagA family outer membrane protein</fullName>
    </submittedName>
</protein>
<dbReference type="SUPFAM" id="SSF49464">
    <property type="entry name" value="Carboxypeptidase regulatory domain-like"/>
    <property type="match status" value="1"/>
</dbReference>
<evidence type="ECO:0000313" key="11">
    <source>
        <dbReference type="Proteomes" id="UP000590442"/>
    </source>
</evidence>
<evidence type="ECO:0000256" key="3">
    <source>
        <dbReference type="ARBA" id="ARBA00022452"/>
    </source>
</evidence>
<dbReference type="Pfam" id="PF07715">
    <property type="entry name" value="Plug"/>
    <property type="match status" value="1"/>
</dbReference>
<evidence type="ECO:0000256" key="6">
    <source>
        <dbReference type="ARBA" id="ARBA00023237"/>
    </source>
</evidence>
<keyword evidence="8" id="KW-0732">Signal</keyword>
<reference evidence="10 11" key="1">
    <citation type="submission" date="2020-03" db="EMBL/GenBank/DDBJ databases">
        <title>Genomic Encyclopedia of Type Strains, Phase IV (KMG-IV): sequencing the most valuable type-strain genomes for metagenomic binning, comparative biology and taxonomic classification.</title>
        <authorList>
            <person name="Goeker M."/>
        </authorList>
    </citation>
    <scope>NUCLEOTIDE SEQUENCE [LARGE SCALE GENOMIC DNA]</scope>
    <source>
        <strain evidence="10 11">DSM 29762</strain>
    </source>
</reference>
<keyword evidence="11" id="KW-1185">Reference proteome</keyword>
<organism evidence="10 11">
    <name type="scientific">Saonia flava</name>
    <dbReference type="NCBI Taxonomy" id="523696"/>
    <lineage>
        <taxon>Bacteria</taxon>
        <taxon>Pseudomonadati</taxon>
        <taxon>Bacteroidota</taxon>
        <taxon>Flavobacteriia</taxon>
        <taxon>Flavobacteriales</taxon>
        <taxon>Flavobacteriaceae</taxon>
        <taxon>Saonia</taxon>
    </lineage>
</organism>
<dbReference type="InterPro" id="IPR008969">
    <property type="entry name" value="CarboxyPept-like_regulatory"/>
</dbReference>
<dbReference type="Proteomes" id="UP000590442">
    <property type="component" value="Unassembled WGS sequence"/>
</dbReference>
<keyword evidence="4 7" id="KW-0812">Transmembrane</keyword>
<dbReference type="InterPro" id="IPR012910">
    <property type="entry name" value="Plug_dom"/>
</dbReference>
<dbReference type="Gene3D" id="2.60.40.1120">
    <property type="entry name" value="Carboxypeptidase-like, regulatory domain"/>
    <property type="match status" value="1"/>
</dbReference>
<evidence type="ECO:0000256" key="8">
    <source>
        <dbReference type="SAM" id="SignalP"/>
    </source>
</evidence>
<dbReference type="GO" id="GO:0009279">
    <property type="term" value="C:cell outer membrane"/>
    <property type="evidence" value="ECO:0007669"/>
    <property type="project" value="UniProtKB-SubCell"/>
</dbReference>